<dbReference type="InterPro" id="IPR001466">
    <property type="entry name" value="Beta-lactam-related"/>
</dbReference>
<reference evidence="2" key="1">
    <citation type="submission" date="2021-03" db="EMBL/GenBank/DDBJ databases">
        <authorList>
            <person name="Kanchanasin P."/>
            <person name="Saeng-In P."/>
            <person name="Phongsopitanun W."/>
            <person name="Yuki M."/>
            <person name="Kudo T."/>
            <person name="Ohkuma M."/>
            <person name="Tanasupawat S."/>
        </authorList>
    </citation>
    <scope>NUCLEOTIDE SEQUENCE</scope>
    <source>
        <strain evidence="2">GKU 128</strain>
    </source>
</reference>
<dbReference type="PROSITE" id="PS51318">
    <property type="entry name" value="TAT"/>
    <property type="match status" value="1"/>
</dbReference>
<dbReference type="PROSITE" id="PS51257">
    <property type="entry name" value="PROKAR_LIPOPROTEIN"/>
    <property type="match status" value="1"/>
</dbReference>
<dbReference type="PANTHER" id="PTHR46825">
    <property type="entry name" value="D-ALANYL-D-ALANINE-CARBOXYPEPTIDASE/ENDOPEPTIDASE AMPH"/>
    <property type="match status" value="1"/>
</dbReference>
<protein>
    <submittedName>
        <fullName evidence="2">Beta-lactamase family protein</fullName>
    </submittedName>
</protein>
<evidence type="ECO:0000259" key="1">
    <source>
        <dbReference type="Pfam" id="PF00144"/>
    </source>
</evidence>
<organism evidence="2 3">
    <name type="scientific">Actinomadura barringtoniae</name>
    <dbReference type="NCBI Taxonomy" id="1427535"/>
    <lineage>
        <taxon>Bacteria</taxon>
        <taxon>Bacillati</taxon>
        <taxon>Actinomycetota</taxon>
        <taxon>Actinomycetes</taxon>
        <taxon>Streptosporangiales</taxon>
        <taxon>Thermomonosporaceae</taxon>
        <taxon>Actinomadura</taxon>
    </lineage>
</organism>
<dbReference type="AlphaFoldDB" id="A0A939P7M9"/>
<dbReference type="RefSeq" id="WP_208254896.1">
    <property type="nucleotide sequence ID" value="NZ_JAGEOJ010000003.1"/>
</dbReference>
<feature type="domain" description="Beta-lactamase-related" evidence="1">
    <location>
        <begin position="59"/>
        <end position="394"/>
    </location>
</feature>
<sequence length="424" mass="45231">MPRETLTRRDFGKAAGIAGVGAGVAGLAGCSSGSADVSRVAAARTWKTSGSALAGLSGFDSTLKSFMQARNIPAGQLAVVRKGKLVLTRGYTWSGSTTLNAQPTSLFRIASLSKPLTATAVLRLVQDGKLKLTDSAATLLGLSTTADPRLKSVTVLRLLQHLGGWDRNITPDPMFQDKTIATALGKALPIKQADIMRYVSGRKLDHAPGTAYAYSNYGFMLLGRIIEKVTGKSYATYVQDTVLTPRGITRMKQGHTLTHTTGEMPYYSANLGPTVFDNTGTSVSFPYGAFNLENMDSHGGWLASAMDLTRFASIYDGGTSVLNAASISRAFAKPETGINASGYYYGCGWLVRPVTGGLNTWHDGSLSGTSTLMVRRFDGLSWAVLFDQRQEGSAPSYDDIDGLLHKAANAVTTWPAGDLYSKYF</sequence>
<dbReference type="PANTHER" id="PTHR46825:SF9">
    <property type="entry name" value="BETA-LACTAMASE-RELATED DOMAIN-CONTAINING PROTEIN"/>
    <property type="match status" value="1"/>
</dbReference>
<dbReference type="Proteomes" id="UP000669179">
    <property type="component" value="Unassembled WGS sequence"/>
</dbReference>
<keyword evidence="3" id="KW-1185">Reference proteome</keyword>
<dbReference type="InterPro" id="IPR006311">
    <property type="entry name" value="TAT_signal"/>
</dbReference>
<dbReference type="SUPFAM" id="SSF56601">
    <property type="entry name" value="beta-lactamase/transpeptidase-like"/>
    <property type="match status" value="1"/>
</dbReference>
<dbReference type="EMBL" id="JAGEOJ010000003">
    <property type="protein sequence ID" value="MBO2447312.1"/>
    <property type="molecule type" value="Genomic_DNA"/>
</dbReference>
<name>A0A939P7M9_9ACTN</name>
<evidence type="ECO:0000313" key="2">
    <source>
        <dbReference type="EMBL" id="MBO2447312.1"/>
    </source>
</evidence>
<evidence type="ECO:0000313" key="3">
    <source>
        <dbReference type="Proteomes" id="UP000669179"/>
    </source>
</evidence>
<dbReference type="Gene3D" id="3.40.710.10">
    <property type="entry name" value="DD-peptidase/beta-lactamase superfamily"/>
    <property type="match status" value="1"/>
</dbReference>
<dbReference type="InterPro" id="IPR012338">
    <property type="entry name" value="Beta-lactam/transpept-like"/>
</dbReference>
<comment type="caution">
    <text evidence="2">The sequence shown here is derived from an EMBL/GenBank/DDBJ whole genome shotgun (WGS) entry which is preliminary data.</text>
</comment>
<dbReference type="Pfam" id="PF00144">
    <property type="entry name" value="Beta-lactamase"/>
    <property type="match status" value="1"/>
</dbReference>
<gene>
    <name evidence="2" type="ORF">J4573_09465</name>
</gene>
<proteinExistence type="predicted"/>
<dbReference type="InterPro" id="IPR050491">
    <property type="entry name" value="AmpC-like"/>
</dbReference>
<accession>A0A939P7M9</accession>